<dbReference type="Proteomes" id="UP001223420">
    <property type="component" value="Unassembled WGS sequence"/>
</dbReference>
<dbReference type="AlphaFoldDB" id="A0AAJ1WZF3"/>
<evidence type="ECO:0000259" key="2">
    <source>
        <dbReference type="PROSITE" id="PS50835"/>
    </source>
</evidence>
<evidence type="ECO:0000256" key="1">
    <source>
        <dbReference type="SAM" id="MobiDB-lite"/>
    </source>
</evidence>
<comment type="caution">
    <text evidence="3">The sequence shown here is derived from an EMBL/GenBank/DDBJ whole genome shotgun (WGS) entry which is preliminary data.</text>
</comment>
<organism evidence="3 4">
    <name type="scientific">Methylobacterium brachiatum</name>
    <dbReference type="NCBI Taxonomy" id="269660"/>
    <lineage>
        <taxon>Bacteria</taxon>
        <taxon>Pseudomonadati</taxon>
        <taxon>Pseudomonadota</taxon>
        <taxon>Alphaproteobacteria</taxon>
        <taxon>Hyphomicrobiales</taxon>
        <taxon>Methylobacteriaceae</taxon>
        <taxon>Methylobacterium</taxon>
    </lineage>
</organism>
<evidence type="ECO:0000313" key="4">
    <source>
        <dbReference type="Proteomes" id="UP001223420"/>
    </source>
</evidence>
<feature type="domain" description="Ig-like" evidence="2">
    <location>
        <begin position="622"/>
        <end position="680"/>
    </location>
</feature>
<accession>A0AAJ1WZF3</accession>
<name>A0AAJ1WZF3_9HYPH</name>
<dbReference type="Pfam" id="PF00535">
    <property type="entry name" value="Glycos_transf_2"/>
    <property type="match status" value="1"/>
</dbReference>
<dbReference type="EMBL" id="JAUSWL010000008">
    <property type="protein sequence ID" value="MDQ0545263.1"/>
    <property type="molecule type" value="Genomic_DNA"/>
</dbReference>
<proteinExistence type="predicted"/>
<protein>
    <recommendedName>
        <fullName evidence="2">Ig-like domain-containing protein</fullName>
    </recommendedName>
</protein>
<dbReference type="PANTHER" id="PTHR43179">
    <property type="entry name" value="RHAMNOSYLTRANSFERASE WBBL"/>
    <property type="match status" value="1"/>
</dbReference>
<dbReference type="InterPro" id="IPR007110">
    <property type="entry name" value="Ig-like_dom"/>
</dbReference>
<dbReference type="RefSeq" id="WP_230367056.1">
    <property type="nucleotide sequence ID" value="NZ_JAJALK010000009.1"/>
</dbReference>
<dbReference type="PANTHER" id="PTHR43179:SF7">
    <property type="entry name" value="RHAMNOSYLTRANSFERASE WBBL"/>
    <property type="match status" value="1"/>
</dbReference>
<dbReference type="PROSITE" id="PS50835">
    <property type="entry name" value="IG_LIKE"/>
    <property type="match status" value="1"/>
</dbReference>
<dbReference type="InterPro" id="IPR001173">
    <property type="entry name" value="Glyco_trans_2-like"/>
</dbReference>
<dbReference type="InterPro" id="IPR029044">
    <property type="entry name" value="Nucleotide-diphossugar_trans"/>
</dbReference>
<dbReference type="SUPFAM" id="SSF53448">
    <property type="entry name" value="Nucleotide-diphospho-sugar transferases"/>
    <property type="match status" value="1"/>
</dbReference>
<feature type="region of interest" description="Disordered" evidence="1">
    <location>
        <begin position="1"/>
        <end position="28"/>
    </location>
</feature>
<sequence>MDASPYSDLPAPDRPGTAPGRPTEADSAARAIRESGLFDAVWYAARHPEAADDPLAHYLAHQDRPGHDPNPLFDTAWYRVQAPDAGESALLHFVARGAAAKLAPHPAFDTVWYLACNADVAGAGANPLQHYLAEGGREGRNVHPLFDTAFYLRQRPDVAEAGLNPLLHYLADGAREGVDPHPLFDSAWYLARHPEVAATGENPLVHYLRIGAQAGYDPHPLFDTAWYRAAFPEAGENALLDYLGREPEAGAEPHPLFDSPWYLEQVPDVAEAGVNPAIHYLTDGARAGLSPHPLFDPAHYLRQVPEAADARANPLLHYLKDRGGTDPHPLFDAAWYLGHNPDARGANPLLHYRTRGAALDPHPLFDAAFYRARNPDLVETGRSPLAHFVEGGAAEGRDPHPLFDSSWYLERNPDVAGSGQNPLVHFLGDGGREGRDPHPLFDVGWYRARAPDLGDANPLVHYLTHGIRAGRDPNPLFDAAWYRARHPELGPDADPLVDYVERGVHIGSEPHPLFDGGWYLRTYPELIDGHETPLHHYLHLGVAEGRDPSPDFSTRWYLDRHPDVARAGLNPLAHFAVAGRAEGRSPLPLEALHARRVAAERVALAGEIQDLHRHIGLMVLQPTFVVLIDGDDAEATRGTRASLARQIYDRAIACETRGAARDALRDRADAYLLWLRGGDELPPRALYDLACDINRAPAADLIYGDEEVAGPRGALPFFKPGWSPDYLESFDYVGRAACFRGAAVDGLLAAARSAFELTLHLDEAGAPVRHLRRILLRGPDRRFGQDEGERALIGERLARTGRTGAKVEVAAGARRYAVAPGPRDETVSTIALLPLGRAGEEARAVEAFLGRIAAIREASSHGALDPIAVLDRADDPAETALRAAGCRPVVAPEGGPARRLNAGARAASGEFLLFLDPNLEPVERHWIERMVIQFEKPAVGVVGARLIGLDGQFRHAGIVAHAGRPEPVREGNGGAEGYFFSAAAARNFLAVSGECLMTRAEAFRVAGGLDAELGAGLWDVDYCLGRRAAGLRIVYEPGAVLADTAPRRAPRTGPGEAARFAERWGARIAHDPYYNEAVLRLGPPDYDGWPQA</sequence>
<gene>
    <name evidence="3" type="ORF">QO001_004206</name>
</gene>
<dbReference type="Gene3D" id="3.90.550.10">
    <property type="entry name" value="Spore Coat Polysaccharide Biosynthesis Protein SpsA, Chain A"/>
    <property type="match status" value="1"/>
</dbReference>
<reference evidence="3" key="1">
    <citation type="submission" date="2023-07" db="EMBL/GenBank/DDBJ databases">
        <title>Genomic Encyclopedia of Type Strains, Phase IV (KMG-IV): sequencing the most valuable type-strain genomes for metagenomic binning, comparative biology and taxonomic classification.</title>
        <authorList>
            <person name="Goeker M."/>
        </authorList>
    </citation>
    <scope>NUCLEOTIDE SEQUENCE</scope>
    <source>
        <strain evidence="3">DSM 19569</strain>
    </source>
</reference>
<evidence type="ECO:0000313" key="3">
    <source>
        <dbReference type="EMBL" id="MDQ0545263.1"/>
    </source>
</evidence>